<dbReference type="EMBL" id="CAJHIA010000009">
    <property type="protein sequence ID" value="CAD6443233.1"/>
    <property type="molecule type" value="Genomic_DNA"/>
</dbReference>
<dbReference type="Proteomes" id="UP000624404">
    <property type="component" value="Unassembled WGS sequence"/>
</dbReference>
<gene>
    <name evidence="2" type="ORF">SCLTRI_LOCUS3024</name>
</gene>
<accession>A0A8H2VR88</accession>
<feature type="compositionally biased region" description="Low complexity" evidence="1">
    <location>
        <begin position="76"/>
        <end position="88"/>
    </location>
</feature>
<dbReference type="AlphaFoldDB" id="A0A8H2VR88"/>
<protein>
    <submittedName>
        <fullName evidence="2">130516a8-f063-4dfc-b6cd-4adb3f381861</fullName>
    </submittedName>
</protein>
<feature type="region of interest" description="Disordered" evidence="1">
    <location>
        <begin position="35"/>
        <end position="105"/>
    </location>
</feature>
<keyword evidence="3" id="KW-1185">Reference proteome</keyword>
<comment type="caution">
    <text evidence="2">The sequence shown here is derived from an EMBL/GenBank/DDBJ whole genome shotgun (WGS) entry which is preliminary data.</text>
</comment>
<sequence>MFGLFHSTSISEIMVIGSKKNNLAADKLNALNLEAGWPSQPSHACSGTRKRRAQDGDGDEDEEVPSVGVTEEARQRANAQARFSSSSNHAGVARQASSRLQQTRADEIKRVKRIAAYLGGSISAADRSRLTELGVRS</sequence>
<organism evidence="2 3">
    <name type="scientific">Sclerotinia trifoliorum</name>
    <dbReference type="NCBI Taxonomy" id="28548"/>
    <lineage>
        <taxon>Eukaryota</taxon>
        <taxon>Fungi</taxon>
        <taxon>Dikarya</taxon>
        <taxon>Ascomycota</taxon>
        <taxon>Pezizomycotina</taxon>
        <taxon>Leotiomycetes</taxon>
        <taxon>Helotiales</taxon>
        <taxon>Sclerotiniaceae</taxon>
        <taxon>Sclerotinia</taxon>
    </lineage>
</organism>
<dbReference type="OrthoDB" id="3565282at2759"/>
<proteinExistence type="predicted"/>
<name>A0A8H2VR88_9HELO</name>
<evidence type="ECO:0000256" key="1">
    <source>
        <dbReference type="SAM" id="MobiDB-lite"/>
    </source>
</evidence>
<evidence type="ECO:0000313" key="2">
    <source>
        <dbReference type="EMBL" id="CAD6443233.1"/>
    </source>
</evidence>
<evidence type="ECO:0000313" key="3">
    <source>
        <dbReference type="Proteomes" id="UP000624404"/>
    </source>
</evidence>
<reference evidence="2" key="1">
    <citation type="submission" date="2020-10" db="EMBL/GenBank/DDBJ databases">
        <authorList>
            <person name="Kusch S."/>
        </authorList>
    </citation>
    <scope>NUCLEOTIDE SEQUENCE</scope>
    <source>
        <strain evidence="2">SwB9</strain>
    </source>
</reference>